<dbReference type="PANTHER" id="PTHR34979">
    <property type="entry name" value="INNER MEMBRANE PROTEIN YGAZ"/>
    <property type="match status" value="1"/>
</dbReference>
<keyword evidence="7 8" id="KW-0472">Membrane</keyword>
<sequence>MEQIESINSYSKGFKEGMPIALGYLPISFTFGMMAVNMKLPIWVAVFISMTNLTSAGQFAGIGLISAGAPCLEMALTQFIINMRYALMSLSLSQKADKSMSRFHRILISFGITDEVFAVASGQPYEIGRRYMYGLITAPYFGWALGTFMGAAAGSILPETLRSALSIAIYGMFIAIIIPPAKRYRPVLKVMVASMIISCILRFTPVLNRLSGGFVIIICAVVASALGAKLFPIREAD</sequence>
<feature type="transmembrane region" description="Helical" evidence="8">
    <location>
        <begin position="187"/>
        <end position="204"/>
    </location>
</feature>
<comment type="similarity">
    <text evidence="2">Belongs to the AzlC family.</text>
</comment>
<evidence type="ECO:0000313" key="9">
    <source>
        <dbReference type="EMBL" id="GAA0720032.1"/>
    </source>
</evidence>
<evidence type="ECO:0000313" key="10">
    <source>
        <dbReference type="Proteomes" id="UP001500339"/>
    </source>
</evidence>
<evidence type="ECO:0000256" key="7">
    <source>
        <dbReference type="ARBA" id="ARBA00023136"/>
    </source>
</evidence>
<organism evidence="9 10">
    <name type="scientific">Clostridium malenominatum</name>
    <dbReference type="NCBI Taxonomy" id="1539"/>
    <lineage>
        <taxon>Bacteria</taxon>
        <taxon>Bacillati</taxon>
        <taxon>Bacillota</taxon>
        <taxon>Clostridia</taxon>
        <taxon>Eubacteriales</taxon>
        <taxon>Clostridiaceae</taxon>
        <taxon>Clostridium</taxon>
    </lineage>
</organism>
<evidence type="ECO:0000256" key="1">
    <source>
        <dbReference type="ARBA" id="ARBA00004651"/>
    </source>
</evidence>
<dbReference type="Proteomes" id="UP001500339">
    <property type="component" value="Unassembled WGS sequence"/>
</dbReference>
<evidence type="ECO:0000256" key="6">
    <source>
        <dbReference type="ARBA" id="ARBA00022989"/>
    </source>
</evidence>
<feature type="transmembrane region" description="Helical" evidence="8">
    <location>
        <begin position="131"/>
        <end position="157"/>
    </location>
</feature>
<evidence type="ECO:0000256" key="3">
    <source>
        <dbReference type="ARBA" id="ARBA00022448"/>
    </source>
</evidence>
<dbReference type="Pfam" id="PF03591">
    <property type="entry name" value="AzlC"/>
    <property type="match status" value="1"/>
</dbReference>
<dbReference type="RefSeq" id="WP_343767083.1">
    <property type="nucleotide sequence ID" value="NZ_BAAACF010000001.1"/>
</dbReference>
<name>A0ABN1IRU5_9CLOT</name>
<dbReference type="EMBL" id="BAAACF010000001">
    <property type="protein sequence ID" value="GAA0720032.1"/>
    <property type="molecule type" value="Genomic_DNA"/>
</dbReference>
<keyword evidence="10" id="KW-1185">Reference proteome</keyword>
<evidence type="ECO:0000256" key="2">
    <source>
        <dbReference type="ARBA" id="ARBA00010735"/>
    </source>
</evidence>
<feature type="transmembrane region" description="Helical" evidence="8">
    <location>
        <begin position="210"/>
        <end position="231"/>
    </location>
</feature>
<gene>
    <name evidence="9" type="ORF">GCM10008905_08800</name>
</gene>
<feature type="transmembrane region" description="Helical" evidence="8">
    <location>
        <begin position="60"/>
        <end position="81"/>
    </location>
</feature>
<comment type="caution">
    <text evidence="9">The sequence shown here is derived from an EMBL/GenBank/DDBJ whole genome shotgun (WGS) entry which is preliminary data.</text>
</comment>
<evidence type="ECO:0000256" key="5">
    <source>
        <dbReference type="ARBA" id="ARBA00022692"/>
    </source>
</evidence>
<feature type="transmembrane region" description="Helical" evidence="8">
    <location>
        <begin position="163"/>
        <end position="180"/>
    </location>
</feature>
<evidence type="ECO:0000256" key="8">
    <source>
        <dbReference type="SAM" id="Phobius"/>
    </source>
</evidence>
<dbReference type="InterPro" id="IPR011606">
    <property type="entry name" value="Brnchd-chn_aa_trnsp_permease"/>
</dbReference>
<protein>
    <submittedName>
        <fullName evidence="9">AzlC family ABC transporter permease</fullName>
    </submittedName>
</protein>
<keyword evidence="4" id="KW-1003">Cell membrane</keyword>
<proteinExistence type="inferred from homology"/>
<keyword evidence="5 8" id="KW-0812">Transmembrane</keyword>
<dbReference type="PANTHER" id="PTHR34979:SF1">
    <property type="entry name" value="INNER MEMBRANE PROTEIN YGAZ"/>
    <property type="match status" value="1"/>
</dbReference>
<reference evidence="9 10" key="1">
    <citation type="journal article" date="2019" name="Int. J. Syst. Evol. Microbiol.">
        <title>The Global Catalogue of Microorganisms (GCM) 10K type strain sequencing project: providing services to taxonomists for standard genome sequencing and annotation.</title>
        <authorList>
            <consortium name="The Broad Institute Genomics Platform"/>
            <consortium name="The Broad Institute Genome Sequencing Center for Infectious Disease"/>
            <person name="Wu L."/>
            <person name="Ma J."/>
        </authorList>
    </citation>
    <scope>NUCLEOTIDE SEQUENCE [LARGE SCALE GENOMIC DNA]</scope>
    <source>
        <strain evidence="9 10">JCM 1405</strain>
    </source>
</reference>
<keyword evidence="6 8" id="KW-1133">Transmembrane helix</keyword>
<keyword evidence="3" id="KW-0813">Transport</keyword>
<comment type="subcellular location">
    <subcellularLocation>
        <location evidence="1">Cell membrane</location>
        <topology evidence="1">Multi-pass membrane protein</topology>
    </subcellularLocation>
</comment>
<feature type="transmembrane region" description="Helical" evidence="8">
    <location>
        <begin position="21"/>
        <end position="48"/>
    </location>
</feature>
<accession>A0ABN1IRU5</accession>
<evidence type="ECO:0000256" key="4">
    <source>
        <dbReference type="ARBA" id="ARBA00022475"/>
    </source>
</evidence>